<dbReference type="GO" id="GO:0006265">
    <property type="term" value="P:DNA topological change"/>
    <property type="evidence" value="ECO:0007669"/>
    <property type="project" value="UniProtKB-UniRule"/>
</dbReference>
<dbReference type="InterPro" id="IPR050220">
    <property type="entry name" value="Type_II_DNA_Topoisomerases"/>
</dbReference>
<dbReference type="PROSITE" id="PS52040">
    <property type="entry name" value="TOPO_IIA"/>
    <property type="match status" value="1"/>
</dbReference>
<dbReference type="SMART" id="SM00434">
    <property type="entry name" value="TOP4c"/>
    <property type="match status" value="1"/>
</dbReference>
<name>A0AAF0RTG3_9CAUD</name>
<evidence type="ECO:0000313" key="8">
    <source>
        <dbReference type="Proteomes" id="UP001237988"/>
    </source>
</evidence>
<dbReference type="EMBL" id="OQ749652">
    <property type="protein sequence ID" value="WIC39638.1"/>
    <property type="molecule type" value="Genomic_DNA"/>
</dbReference>
<proteinExistence type="inferred from homology"/>
<comment type="similarity">
    <text evidence="1">Belongs to the type II topoisomerase GyrA/ParC subunit family.</text>
</comment>
<dbReference type="PANTHER" id="PTHR43493:SF5">
    <property type="entry name" value="DNA GYRASE SUBUNIT A, CHLOROPLASTIC_MITOCHONDRIAL"/>
    <property type="match status" value="1"/>
</dbReference>
<dbReference type="GO" id="GO:0005524">
    <property type="term" value="F:ATP binding"/>
    <property type="evidence" value="ECO:0007669"/>
    <property type="project" value="InterPro"/>
</dbReference>
<dbReference type="InterPro" id="IPR002205">
    <property type="entry name" value="Topo_IIA_dom_A"/>
</dbReference>
<evidence type="ECO:0000313" key="7">
    <source>
        <dbReference type="EMBL" id="WIC39638.1"/>
    </source>
</evidence>
<dbReference type="Gene3D" id="3.90.199.10">
    <property type="entry name" value="Topoisomerase II, domain 5"/>
    <property type="match status" value="1"/>
</dbReference>
<dbReference type="Pfam" id="PF00521">
    <property type="entry name" value="DNA_topoisoIV"/>
    <property type="match status" value="1"/>
</dbReference>
<evidence type="ECO:0000259" key="6">
    <source>
        <dbReference type="PROSITE" id="PS52040"/>
    </source>
</evidence>
<keyword evidence="3 5" id="KW-0238">DNA-binding</keyword>
<comment type="catalytic activity">
    <reaction evidence="5">
        <text>ATP-dependent breakage, passage and rejoining of double-stranded DNA.</text>
        <dbReference type="EC" id="5.6.2.2"/>
    </reaction>
</comment>
<evidence type="ECO:0000256" key="5">
    <source>
        <dbReference type="PROSITE-ProRule" id="PRU01384"/>
    </source>
</evidence>
<dbReference type="Gene3D" id="1.10.268.10">
    <property type="entry name" value="Topoisomerase, domain 3"/>
    <property type="match status" value="1"/>
</dbReference>
<dbReference type="InterPro" id="IPR013757">
    <property type="entry name" value="Topo_IIA_A_a_sf"/>
</dbReference>
<dbReference type="InterPro" id="IPR013758">
    <property type="entry name" value="Topo_IIA_A/C_ab"/>
</dbReference>
<dbReference type="Gene3D" id="3.30.1360.40">
    <property type="match status" value="1"/>
</dbReference>
<evidence type="ECO:0000256" key="1">
    <source>
        <dbReference type="ARBA" id="ARBA00008263"/>
    </source>
</evidence>
<evidence type="ECO:0000256" key="3">
    <source>
        <dbReference type="ARBA" id="ARBA00023125"/>
    </source>
</evidence>
<feature type="domain" description="Topo IIA-type catalytic" evidence="6">
    <location>
        <begin position="25"/>
        <end position="483"/>
    </location>
</feature>
<organism evidence="7 8">
    <name type="scientific">Phage Phass-1</name>
    <dbReference type="NCBI Taxonomy" id="3043662"/>
    <lineage>
        <taxon>Viruses</taxon>
        <taxon>Duplodnaviria</taxon>
        <taxon>Heunggongvirae</taxon>
        <taxon>Uroviricota</taxon>
        <taxon>Caudoviricetes</taxon>
        <taxon>Caudoviricetes code 15 clade</taxon>
    </lineage>
</organism>
<dbReference type="GO" id="GO:0003918">
    <property type="term" value="F:DNA topoisomerase type II (double strand cut, ATP-hydrolyzing) activity"/>
    <property type="evidence" value="ECO:0007669"/>
    <property type="project" value="UniProtKB-EC"/>
</dbReference>
<dbReference type="GO" id="GO:0009330">
    <property type="term" value="C:DNA topoisomerase type II (double strand cut, ATP-hydrolyzing) complex"/>
    <property type="evidence" value="ECO:0007669"/>
    <property type="project" value="TreeGrafter"/>
</dbReference>
<accession>A0AAF0RTG3</accession>
<keyword evidence="2 5" id="KW-0799">Topoisomerase</keyword>
<sequence>MNILEKILEESFLDYSAFVLQRRAIPDARDGFKYTARQILHAQLREKLDAKHPFKKSQKSVAAATSFSYVHGDASCYEQIIRMGRPLVQRYFLEEFNGNEGTIINSSDYSAQRYTECRLSPLGMALFDYLKVLPKENWSPTYDEEGEFPLVLPSVGYYNLCNGSFGSIGVGLISSIPQFNLGQVNRCICDLISDPTIDPCILPDFASGGILLNPKTTLDSLNRGEGRSALLRGVVKKNIKEKYLEVVELPYGVYTNTICVELQKALDKGKPPFKDFKDLTKTKVQIRIYTDKLDECEKWLYKNTSVQKHFTIKLIMLDNGKKPRLFTFKEALLAHIEHAKKIYRLQFENQLDALKSREEIIRGLIRAHSIIDDIIYVIKEESTSRADAIKNLISHFEFTELQATAIVDMKLHMLTKIDIGKLEDELNMNLGLQEDLKKILENEDLFNEELKSRYLSIANAYGDKRRTQIYHGDEFESQQDGEVSDKEFMIFGGGQEYMTVTTEDPQTIAVDIMYSSLILPDDEVIIITDQFRGFTRKANQFVLGRGRWGDLIKLNDSEKVIAVYPRREIETSQFAILETDTGKIAVHQSYILTGASTRGKKLVSKKLLVQDIELSDSHEGLPQIR</sequence>
<evidence type="ECO:0000256" key="4">
    <source>
        <dbReference type="ARBA" id="ARBA00023235"/>
    </source>
</evidence>
<keyword evidence="4 5" id="KW-0413">Isomerase</keyword>
<dbReference type="SUPFAM" id="SSF56719">
    <property type="entry name" value="Type II DNA topoisomerase"/>
    <property type="match status" value="1"/>
</dbReference>
<dbReference type="Proteomes" id="UP001237988">
    <property type="component" value="Segment"/>
</dbReference>
<feature type="active site" description="O-(5'-phospho-DNA)-tyrosine intermediate" evidence="5">
    <location>
        <position position="114"/>
    </location>
</feature>
<dbReference type="PANTHER" id="PTHR43493">
    <property type="entry name" value="DNA GYRASE/TOPOISOMERASE SUBUNIT A"/>
    <property type="match status" value="1"/>
</dbReference>
<dbReference type="InterPro" id="IPR013760">
    <property type="entry name" value="Topo_IIA-like_dom_sf"/>
</dbReference>
<dbReference type="GO" id="GO:0003677">
    <property type="term" value="F:DNA binding"/>
    <property type="evidence" value="ECO:0007669"/>
    <property type="project" value="UniProtKB-UniRule"/>
</dbReference>
<protein>
    <recommendedName>
        <fullName evidence="6">Topo IIA-type catalytic domain-containing protein</fullName>
    </recommendedName>
</protein>
<evidence type="ECO:0000256" key="2">
    <source>
        <dbReference type="ARBA" id="ARBA00023029"/>
    </source>
</evidence>
<reference evidence="7" key="1">
    <citation type="submission" date="2023-04" db="EMBL/GenBank/DDBJ databases">
        <title>Bacteriophage Phass-1 Discovered in the Human Gut Virome - the Founding Member of the Proposed New Family Phassviridae.</title>
        <authorList>
            <person name="Tikunov A.Y."/>
            <person name="Morozova V.V."/>
            <person name="Chechushkov A.V."/>
            <person name="Tikunova N.V."/>
        </authorList>
    </citation>
    <scope>NUCLEOTIDE SEQUENCE</scope>
</reference>